<evidence type="ECO:0000256" key="2">
    <source>
        <dbReference type="SAM" id="Phobius"/>
    </source>
</evidence>
<feature type="compositionally biased region" description="Polar residues" evidence="1">
    <location>
        <begin position="121"/>
        <end position="131"/>
    </location>
</feature>
<protein>
    <submittedName>
        <fullName evidence="3">CLAVATA3/ESR (CLE)-related protein 41-like</fullName>
    </submittedName>
</protein>
<dbReference type="KEGG" id="qsa:O6P43_026607"/>
<feature type="non-terminal residue" evidence="3">
    <location>
        <position position="1"/>
    </location>
</feature>
<dbReference type="PANTHER" id="PTHR35301">
    <property type="entry name" value="CLAVATA3/ESR (CLE)-RELATED PROTEIN 41-RELATED"/>
    <property type="match status" value="1"/>
</dbReference>
<accession>A0AAD7PCU9</accession>
<dbReference type="AlphaFoldDB" id="A0AAD7PCU9"/>
<feature type="transmembrane region" description="Helical" evidence="2">
    <location>
        <begin position="76"/>
        <end position="95"/>
    </location>
</feature>
<dbReference type="GO" id="GO:0010089">
    <property type="term" value="P:xylem development"/>
    <property type="evidence" value="ECO:0007669"/>
    <property type="project" value="InterPro"/>
</dbReference>
<dbReference type="InterPro" id="IPR037495">
    <property type="entry name" value="CLE41/42/44"/>
</dbReference>
<dbReference type="PANTHER" id="PTHR35301:SF1">
    <property type="entry name" value="CLAVATA3_ESR (CLE)-RELATED PROTEIN 41-RELATED"/>
    <property type="match status" value="1"/>
</dbReference>
<dbReference type="GO" id="GO:0033612">
    <property type="term" value="F:receptor serine/threonine kinase binding"/>
    <property type="evidence" value="ECO:0007669"/>
    <property type="project" value="InterPro"/>
</dbReference>
<reference evidence="3" key="1">
    <citation type="journal article" date="2023" name="Science">
        <title>Elucidation of the pathway for biosynthesis of saponin adjuvants from the soapbark tree.</title>
        <authorList>
            <person name="Reed J."/>
            <person name="Orme A."/>
            <person name="El-Demerdash A."/>
            <person name="Owen C."/>
            <person name="Martin L.B.B."/>
            <person name="Misra R.C."/>
            <person name="Kikuchi S."/>
            <person name="Rejzek M."/>
            <person name="Martin A.C."/>
            <person name="Harkess A."/>
            <person name="Leebens-Mack J."/>
            <person name="Louveau T."/>
            <person name="Stephenson M.J."/>
            <person name="Osbourn A."/>
        </authorList>
    </citation>
    <scope>NUCLEOTIDE SEQUENCE</scope>
    <source>
        <strain evidence="3">S10</strain>
    </source>
</reference>
<evidence type="ECO:0000313" key="3">
    <source>
        <dbReference type="EMBL" id="KAJ7950412.1"/>
    </source>
</evidence>
<name>A0AAD7PCU9_QUISA</name>
<evidence type="ECO:0000313" key="4">
    <source>
        <dbReference type="Proteomes" id="UP001163823"/>
    </source>
</evidence>
<keyword evidence="2" id="KW-0472">Membrane</keyword>
<proteinExistence type="predicted"/>
<sequence length="155" mass="16996">FKLAFAEASHSIFFPSLSLSHFLPLYLLFFLYLLSLGAGSWILNPCGLLGGWFLLQNCMAAPKTPSSSISETFTKSHPFFQFLSLLFIFLLLINLSNPMNPSTVTSSSSSSNSIKQSESTPSTTNLNPHKTQSSHRKFGVEAHEVPSGPNPISNR</sequence>
<organism evidence="3 4">
    <name type="scientific">Quillaja saponaria</name>
    <name type="common">Soap bark tree</name>
    <dbReference type="NCBI Taxonomy" id="32244"/>
    <lineage>
        <taxon>Eukaryota</taxon>
        <taxon>Viridiplantae</taxon>
        <taxon>Streptophyta</taxon>
        <taxon>Embryophyta</taxon>
        <taxon>Tracheophyta</taxon>
        <taxon>Spermatophyta</taxon>
        <taxon>Magnoliopsida</taxon>
        <taxon>eudicotyledons</taxon>
        <taxon>Gunneridae</taxon>
        <taxon>Pentapetalae</taxon>
        <taxon>rosids</taxon>
        <taxon>fabids</taxon>
        <taxon>Fabales</taxon>
        <taxon>Quillajaceae</taxon>
        <taxon>Quillaja</taxon>
    </lineage>
</organism>
<keyword evidence="4" id="KW-1185">Reference proteome</keyword>
<keyword evidence="2" id="KW-0812">Transmembrane</keyword>
<feature type="compositionally biased region" description="Low complexity" evidence="1">
    <location>
        <begin position="101"/>
        <end position="120"/>
    </location>
</feature>
<dbReference type="GO" id="GO:0048046">
    <property type="term" value="C:apoplast"/>
    <property type="evidence" value="ECO:0007669"/>
    <property type="project" value="TreeGrafter"/>
</dbReference>
<comment type="caution">
    <text evidence="3">The sequence shown here is derived from an EMBL/GenBank/DDBJ whole genome shotgun (WGS) entry which is preliminary data.</text>
</comment>
<feature type="region of interest" description="Disordered" evidence="1">
    <location>
        <begin position="101"/>
        <end position="155"/>
    </location>
</feature>
<evidence type="ECO:0000256" key="1">
    <source>
        <dbReference type="SAM" id="MobiDB-lite"/>
    </source>
</evidence>
<keyword evidence="2" id="KW-1133">Transmembrane helix</keyword>
<gene>
    <name evidence="3" type="ORF">O6P43_026607</name>
</gene>
<feature type="transmembrane region" description="Helical" evidence="2">
    <location>
        <begin position="12"/>
        <end position="32"/>
    </location>
</feature>
<dbReference type="EMBL" id="JARAOO010000011">
    <property type="protein sequence ID" value="KAJ7950412.1"/>
    <property type="molecule type" value="Genomic_DNA"/>
</dbReference>
<dbReference type="Proteomes" id="UP001163823">
    <property type="component" value="Chromosome 11"/>
</dbReference>